<feature type="compositionally biased region" description="Polar residues" evidence="1">
    <location>
        <begin position="25"/>
        <end position="38"/>
    </location>
</feature>
<dbReference type="AlphaFoldDB" id="A0A8S3DSG1"/>
<dbReference type="Proteomes" id="UP000681720">
    <property type="component" value="Unassembled WGS sequence"/>
</dbReference>
<organism evidence="2 3">
    <name type="scientific">Rotaria magnacalcarata</name>
    <dbReference type="NCBI Taxonomy" id="392030"/>
    <lineage>
        <taxon>Eukaryota</taxon>
        <taxon>Metazoa</taxon>
        <taxon>Spiralia</taxon>
        <taxon>Gnathifera</taxon>
        <taxon>Rotifera</taxon>
        <taxon>Eurotatoria</taxon>
        <taxon>Bdelloidea</taxon>
        <taxon>Philodinida</taxon>
        <taxon>Philodinidae</taxon>
        <taxon>Rotaria</taxon>
    </lineage>
</organism>
<proteinExistence type="predicted"/>
<evidence type="ECO:0000313" key="3">
    <source>
        <dbReference type="Proteomes" id="UP000681720"/>
    </source>
</evidence>
<feature type="region of interest" description="Disordered" evidence="1">
    <location>
        <begin position="19"/>
        <end position="38"/>
    </location>
</feature>
<comment type="caution">
    <text evidence="2">The sequence shown here is derived from an EMBL/GenBank/DDBJ whole genome shotgun (WGS) entry which is preliminary data.</text>
</comment>
<reference evidence="2" key="1">
    <citation type="submission" date="2021-02" db="EMBL/GenBank/DDBJ databases">
        <authorList>
            <person name="Nowell W R."/>
        </authorList>
    </citation>
    <scope>NUCLEOTIDE SEQUENCE</scope>
</reference>
<evidence type="ECO:0000313" key="2">
    <source>
        <dbReference type="EMBL" id="CAF4999508.1"/>
    </source>
</evidence>
<accession>A0A8S3DSG1</accession>
<sequence length="38" mass="3868">MANALSNGINAAGQNSNLLGGLVAGNTNQNQNQINSKR</sequence>
<protein>
    <submittedName>
        <fullName evidence="2">Uncharacterized protein</fullName>
    </submittedName>
</protein>
<evidence type="ECO:0000256" key="1">
    <source>
        <dbReference type="SAM" id="MobiDB-lite"/>
    </source>
</evidence>
<gene>
    <name evidence="2" type="ORF">GIL414_LOCUS57158</name>
</gene>
<feature type="non-terminal residue" evidence="2">
    <location>
        <position position="1"/>
    </location>
</feature>
<dbReference type="EMBL" id="CAJOBJ010206891">
    <property type="protein sequence ID" value="CAF4999508.1"/>
    <property type="molecule type" value="Genomic_DNA"/>
</dbReference>
<name>A0A8S3DSG1_9BILA</name>